<evidence type="ECO:0000313" key="2">
    <source>
        <dbReference type="Proteomes" id="UP000186601"/>
    </source>
</evidence>
<sequence>MLRDPPLSLLDVPDEILLLVTFFLDPVDVIHFAKPIAWVQLSSYPLLDILALDRTMY</sequence>
<evidence type="ECO:0008006" key="3">
    <source>
        <dbReference type="Google" id="ProtNLM"/>
    </source>
</evidence>
<proteinExistence type="predicted"/>
<gene>
    <name evidence="1" type="ORF">PHLCEN_2v6001</name>
</gene>
<reference evidence="1 2" key="1">
    <citation type="submission" date="2018-02" db="EMBL/GenBank/DDBJ databases">
        <title>Genome sequence of the basidiomycete white-rot fungus Phlebia centrifuga.</title>
        <authorList>
            <person name="Granchi Z."/>
            <person name="Peng M."/>
            <person name="de Vries R.P."/>
            <person name="Hilden K."/>
            <person name="Makela M.R."/>
            <person name="Grigoriev I."/>
            <person name="Riley R."/>
        </authorList>
    </citation>
    <scope>NUCLEOTIDE SEQUENCE [LARGE SCALE GENOMIC DNA]</scope>
    <source>
        <strain evidence="1 2">FBCC195</strain>
    </source>
</reference>
<keyword evidence="2" id="KW-1185">Reference proteome</keyword>
<accession>A0A2R6P0J5</accession>
<evidence type="ECO:0000313" key="1">
    <source>
        <dbReference type="EMBL" id="PSR82568.1"/>
    </source>
</evidence>
<dbReference type="Proteomes" id="UP000186601">
    <property type="component" value="Unassembled WGS sequence"/>
</dbReference>
<dbReference type="AlphaFoldDB" id="A0A2R6P0J5"/>
<organism evidence="1 2">
    <name type="scientific">Hermanssonia centrifuga</name>
    <dbReference type="NCBI Taxonomy" id="98765"/>
    <lineage>
        <taxon>Eukaryota</taxon>
        <taxon>Fungi</taxon>
        <taxon>Dikarya</taxon>
        <taxon>Basidiomycota</taxon>
        <taxon>Agaricomycotina</taxon>
        <taxon>Agaricomycetes</taxon>
        <taxon>Polyporales</taxon>
        <taxon>Meruliaceae</taxon>
        <taxon>Hermanssonia</taxon>
    </lineage>
</organism>
<dbReference type="EMBL" id="MLYV02000581">
    <property type="protein sequence ID" value="PSR82568.1"/>
    <property type="molecule type" value="Genomic_DNA"/>
</dbReference>
<name>A0A2R6P0J5_9APHY</name>
<comment type="caution">
    <text evidence="1">The sequence shown here is derived from an EMBL/GenBank/DDBJ whole genome shotgun (WGS) entry which is preliminary data.</text>
</comment>
<protein>
    <recommendedName>
        <fullName evidence="3">F-box domain-containing protein</fullName>
    </recommendedName>
</protein>